<keyword evidence="1" id="KW-0175">Coiled coil</keyword>
<dbReference type="Pfam" id="PF00009">
    <property type="entry name" value="GTP_EFTU"/>
    <property type="match status" value="1"/>
</dbReference>
<dbReference type="Gene3D" id="3.40.50.300">
    <property type="entry name" value="P-loop containing nucleotide triphosphate hydrolases"/>
    <property type="match status" value="1"/>
</dbReference>
<proteinExistence type="predicted"/>
<evidence type="ECO:0000259" key="3">
    <source>
        <dbReference type="Pfam" id="PF00009"/>
    </source>
</evidence>
<dbReference type="GO" id="GO:0005525">
    <property type="term" value="F:GTP binding"/>
    <property type="evidence" value="ECO:0007669"/>
    <property type="project" value="InterPro"/>
</dbReference>
<keyword evidence="2" id="KW-0812">Transmembrane</keyword>
<feature type="domain" description="Tr-type G" evidence="3">
    <location>
        <begin position="145"/>
        <end position="215"/>
    </location>
</feature>
<dbReference type="EMBL" id="CAMKVN010000012">
    <property type="protein sequence ID" value="CAI2161718.1"/>
    <property type="molecule type" value="Genomic_DNA"/>
</dbReference>
<feature type="transmembrane region" description="Helical" evidence="2">
    <location>
        <begin position="114"/>
        <end position="134"/>
    </location>
</feature>
<dbReference type="InterPro" id="IPR050055">
    <property type="entry name" value="EF-Tu_GTPase"/>
</dbReference>
<dbReference type="InterPro" id="IPR031157">
    <property type="entry name" value="G_TR_CS"/>
</dbReference>
<comment type="caution">
    <text evidence="4">The sequence shown here is derived from an EMBL/GenBank/DDBJ whole genome shotgun (WGS) entry which is preliminary data.</text>
</comment>
<feature type="coiled-coil region" evidence="1">
    <location>
        <begin position="83"/>
        <end position="113"/>
    </location>
</feature>
<keyword evidence="5" id="KW-1185">Reference proteome</keyword>
<accession>A0A9W4SAF9</accession>
<dbReference type="GO" id="GO:0003746">
    <property type="term" value="F:translation elongation factor activity"/>
    <property type="evidence" value="ECO:0007669"/>
    <property type="project" value="TreeGrafter"/>
</dbReference>
<dbReference type="GO" id="GO:0003924">
    <property type="term" value="F:GTPase activity"/>
    <property type="evidence" value="ECO:0007669"/>
    <property type="project" value="InterPro"/>
</dbReference>
<evidence type="ECO:0000256" key="2">
    <source>
        <dbReference type="SAM" id="Phobius"/>
    </source>
</evidence>
<dbReference type="OrthoDB" id="5593209at2759"/>
<dbReference type="InterPro" id="IPR027417">
    <property type="entry name" value="P-loop_NTPase"/>
</dbReference>
<dbReference type="Proteomes" id="UP001153678">
    <property type="component" value="Unassembled WGS sequence"/>
</dbReference>
<dbReference type="PANTHER" id="PTHR43721:SF22">
    <property type="entry name" value="ELONGATION FACTOR TU, MITOCHONDRIAL"/>
    <property type="match status" value="1"/>
</dbReference>
<dbReference type="PANTHER" id="PTHR43721">
    <property type="entry name" value="ELONGATION FACTOR TU-RELATED"/>
    <property type="match status" value="1"/>
</dbReference>
<keyword evidence="2" id="KW-0472">Membrane</keyword>
<evidence type="ECO:0000313" key="4">
    <source>
        <dbReference type="EMBL" id="CAI2161718.1"/>
    </source>
</evidence>
<protein>
    <submittedName>
        <fullName evidence="4">1293_t:CDS:1</fullName>
    </submittedName>
</protein>
<gene>
    <name evidence="4" type="ORF">FWILDA_LOCUS189</name>
</gene>
<reference evidence="4" key="1">
    <citation type="submission" date="2022-08" db="EMBL/GenBank/DDBJ databases">
        <authorList>
            <person name="Kallberg Y."/>
            <person name="Tangrot J."/>
            <person name="Rosling A."/>
        </authorList>
    </citation>
    <scope>NUCLEOTIDE SEQUENCE</scope>
    <source>
        <strain evidence="4">Wild A</strain>
    </source>
</reference>
<name>A0A9W4SAF9_9GLOM</name>
<dbReference type="PRINTS" id="PR00315">
    <property type="entry name" value="ELONGATNFCT"/>
</dbReference>
<organism evidence="4 5">
    <name type="scientific">Funneliformis geosporum</name>
    <dbReference type="NCBI Taxonomy" id="1117311"/>
    <lineage>
        <taxon>Eukaryota</taxon>
        <taxon>Fungi</taxon>
        <taxon>Fungi incertae sedis</taxon>
        <taxon>Mucoromycota</taxon>
        <taxon>Glomeromycotina</taxon>
        <taxon>Glomeromycetes</taxon>
        <taxon>Glomerales</taxon>
        <taxon>Glomeraceae</taxon>
        <taxon>Funneliformis</taxon>
    </lineage>
</organism>
<dbReference type="InterPro" id="IPR000795">
    <property type="entry name" value="T_Tr_GTP-bd_dom"/>
</dbReference>
<keyword evidence="2" id="KW-1133">Transmembrane helix</keyword>
<dbReference type="PROSITE" id="PS00301">
    <property type="entry name" value="G_TR_1"/>
    <property type="match status" value="1"/>
</dbReference>
<dbReference type="AlphaFoldDB" id="A0A9W4SAF9"/>
<evidence type="ECO:0000256" key="1">
    <source>
        <dbReference type="SAM" id="Coils"/>
    </source>
</evidence>
<dbReference type="SUPFAM" id="SSF52540">
    <property type="entry name" value="P-loop containing nucleoside triphosphate hydrolases"/>
    <property type="match status" value="1"/>
</dbReference>
<sequence length="216" mass="23974">MNELKKLLNYANPEEEKIIVNFGGFLKSLKTAAGDDKLPVDDTDIPRATDFLFEDMVGRVEKLISLKEAAEKPGAPPVYLDLIKDFEKALADKNQEKNRKQNQEANKNDNKLNIAIGLGAAALVIALICLIVVAKNIKQKFNREKPHVNIGGIGHVDHGKTTLIAAITKYLSEHKEKGQAKFKAYGEIDKAPEEKTRGITISTSHVEIETSKRHYS</sequence>
<evidence type="ECO:0000313" key="5">
    <source>
        <dbReference type="Proteomes" id="UP001153678"/>
    </source>
</evidence>